<organism evidence="1">
    <name type="scientific">Ochrobactrum phage ORM_20</name>
    <dbReference type="NCBI Taxonomy" id="2985243"/>
    <lineage>
        <taxon>Viruses</taxon>
    </lineage>
</organism>
<protein>
    <submittedName>
        <fullName evidence="1">Uncharacterized protein</fullName>
    </submittedName>
</protein>
<name>A0A9N6WZT9_9VIRU</name>
<sequence>MLVKELREALDKMPGEMAVYAKDGTGIYSAAHIFRMNLIGVEQFCEIITYTDNGHTPQMEDSLIERETGYANREELIEAHKKLQIEIAQLKEEFDVRS</sequence>
<dbReference type="EMBL" id="OX359470">
    <property type="protein sequence ID" value="CAI3971130.1"/>
    <property type="molecule type" value="Genomic_DNA"/>
</dbReference>
<accession>A0A9N6WZT9</accession>
<evidence type="ECO:0000313" key="1">
    <source>
        <dbReference type="EMBL" id="CAI3971130.1"/>
    </source>
</evidence>
<proteinExistence type="predicted"/>
<reference evidence="1" key="1">
    <citation type="submission" date="2022-10" db="EMBL/GenBank/DDBJ databases">
        <authorList>
            <person name="Meaden S."/>
        </authorList>
    </citation>
    <scope>NUCLEOTIDE SEQUENCE</scope>
</reference>
<gene>
    <name evidence="1" type="ORF">ORM20_00081</name>
</gene>